<dbReference type="EMBL" id="JAGSXJ010000008">
    <property type="protein sequence ID" value="KAH6689066.1"/>
    <property type="molecule type" value="Genomic_DNA"/>
</dbReference>
<keyword evidence="2" id="KW-1185">Reference proteome</keyword>
<sequence length="275" mass="30353">MPLRSPPNPSQVARLPKQPAVDASTAALGRLIHHDTTSTITVSDAIFRYRASKSSLEFHVKRYLAHQDQDQQSLLAYGDVASYAEDSHDTGDLVRHDGGGSSTPPKSGVVDNYWQRKVACDTMIKDCNDMLLWMRISQEANVRPSNCWTIIAFGLCTASLLTVTVRWAMGGFYLADAREIWHGIGLAASRLLDLAASNPLASLLAIGSAQISTGTLYWRRINMWSRCFATVQGSLEAARSFKIDEGHLASLSSWQFMLLDKALRKHMDNGLGDRN</sequence>
<reference evidence="1" key="1">
    <citation type="journal article" date="2021" name="Nat. Commun.">
        <title>Genetic determinants of endophytism in the Arabidopsis root mycobiome.</title>
        <authorList>
            <person name="Mesny F."/>
            <person name="Miyauchi S."/>
            <person name="Thiergart T."/>
            <person name="Pickel B."/>
            <person name="Atanasova L."/>
            <person name="Karlsson M."/>
            <person name="Huettel B."/>
            <person name="Barry K.W."/>
            <person name="Haridas S."/>
            <person name="Chen C."/>
            <person name="Bauer D."/>
            <person name="Andreopoulos W."/>
            <person name="Pangilinan J."/>
            <person name="LaButti K."/>
            <person name="Riley R."/>
            <person name="Lipzen A."/>
            <person name="Clum A."/>
            <person name="Drula E."/>
            <person name="Henrissat B."/>
            <person name="Kohler A."/>
            <person name="Grigoriev I.V."/>
            <person name="Martin F.M."/>
            <person name="Hacquard S."/>
        </authorList>
    </citation>
    <scope>NUCLEOTIDE SEQUENCE</scope>
    <source>
        <strain evidence="1">MPI-SDFR-AT-0117</strain>
    </source>
</reference>
<protein>
    <submittedName>
        <fullName evidence="1">Uncharacterized protein</fullName>
    </submittedName>
</protein>
<organism evidence="1 2">
    <name type="scientific">Plectosphaerella plurivora</name>
    <dbReference type="NCBI Taxonomy" id="936078"/>
    <lineage>
        <taxon>Eukaryota</taxon>
        <taxon>Fungi</taxon>
        <taxon>Dikarya</taxon>
        <taxon>Ascomycota</taxon>
        <taxon>Pezizomycotina</taxon>
        <taxon>Sordariomycetes</taxon>
        <taxon>Hypocreomycetidae</taxon>
        <taxon>Glomerellales</taxon>
        <taxon>Plectosphaerellaceae</taxon>
        <taxon>Plectosphaerella</taxon>
    </lineage>
</organism>
<accession>A0A9P8VF07</accession>
<dbReference type="OrthoDB" id="5098610at2759"/>
<gene>
    <name evidence="1" type="ORF">F5X68DRAFT_230726</name>
</gene>
<dbReference type="Proteomes" id="UP000770015">
    <property type="component" value="Unassembled WGS sequence"/>
</dbReference>
<dbReference type="AlphaFoldDB" id="A0A9P8VF07"/>
<comment type="caution">
    <text evidence="1">The sequence shown here is derived from an EMBL/GenBank/DDBJ whole genome shotgun (WGS) entry which is preliminary data.</text>
</comment>
<evidence type="ECO:0000313" key="2">
    <source>
        <dbReference type="Proteomes" id="UP000770015"/>
    </source>
</evidence>
<proteinExistence type="predicted"/>
<name>A0A9P8VF07_9PEZI</name>
<evidence type="ECO:0000313" key="1">
    <source>
        <dbReference type="EMBL" id="KAH6689066.1"/>
    </source>
</evidence>